<evidence type="ECO:0000256" key="1">
    <source>
        <dbReference type="ARBA" id="ARBA00004442"/>
    </source>
</evidence>
<dbReference type="PANTHER" id="PTHR30026">
    <property type="entry name" value="OUTER MEMBRANE PROTEIN TOLC"/>
    <property type="match status" value="1"/>
</dbReference>
<dbReference type="Proteomes" id="UP001589607">
    <property type="component" value="Unassembled WGS sequence"/>
</dbReference>
<dbReference type="Gene3D" id="1.20.1600.10">
    <property type="entry name" value="Outer membrane efflux proteins (OEP)"/>
    <property type="match status" value="1"/>
</dbReference>
<keyword evidence="6" id="KW-0472">Membrane</keyword>
<proteinExistence type="inferred from homology"/>
<evidence type="ECO:0000256" key="5">
    <source>
        <dbReference type="ARBA" id="ARBA00022692"/>
    </source>
</evidence>
<evidence type="ECO:0000313" key="9">
    <source>
        <dbReference type="Proteomes" id="UP001589607"/>
    </source>
</evidence>
<dbReference type="Pfam" id="PF02321">
    <property type="entry name" value="OEP"/>
    <property type="match status" value="2"/>
</dbReference>
<accession>A0ABV5GLB4</accession>
<evidence type="ECO:0000256" key="3">
    <source>
        <dbReference type="ARBA" id="ARBA00022448"/>
    </source>
</evidence>
<keyword evidence="3" id="KW-0813">Transport</keyword>
<comment type="caution">
    <text evidence="8">The sequence shown here is derived from an EMBL/GenBank/DDBJ whole genome shotgun (WGS) entry which is preliminary data.</text>
</comment>
<organism evidence="8 9">
    <name type="scientific">Flavobacterium jumunjinense</name>
    <dbReference type="NCBI Taxonomy" id="998845"/>
    <lineage>
        <taxon>Bacteria</taxon>
        <taxon>Pseudomonadati</taxon>
        <taxon>Bacteroidota</taxon>
        <taxon>Flavobacteriia</taxon>
        <taxon>Flavobacteriales</taxon>
        <taxon>Flavobacteriaceae</taxon>
        <taxon>Flavobacterium</taxon>
    </lineage>
</organism>
<sequence>MNKISKVAFFLLISFFVKGQDNSWSLQKCIGIGLENSIQIKINLLEVKRTQKAKNSFVNEILPTVNLFGSQSYNFGSTIDPSTNGRVSSNIQYDNFYLNAQMNLLDFNKLANTQRDKINIEIAKADKEVIENEYKLQILESYYQTLFTQELLSIQKQQVINSKNNLDRIQKEVNIGSKPKSDLYDIQFLFAKEEKQVVETEQLYIIQKTELFQLINFTDLSIEEVVLEKSITQTEHQTNSEEINNPKITVAKLNYDKNRKEIKAQRGLGLPTLSAFYQISSFYYKPLNQPNSAVESFSNQIENNKNQQIGLQLNIPIFNGFKKNKRVSVAKIESEKAKLVITQENQKIKQQVEVEKKNLYNYLQLQEKLNEVENYANESFGTTQAKFTSGKADAFSYASSKNNLLSSEYDVLKNNLQVQFTQLKMNLIQFNQL</sequence>
<evidence type="ECO:0000256" key="7">
    <source>
        <dbReference type="ARBA" id="ARBA00023237"/>
    </source>
</evidence>
<evidence type="ECO:0000256" key="4">
    <source>
        <dbReference type="ARBA" id="ARBA00022452"/>
    </source>
</evidence>
<comment type="similarity">
    <text evidence="2">Belongs to the outer membrane factor (OMF) (TC 1.B.17) family.</text>
</comment>
<evidence type="ECO:0000256" key="6">
    <source>
        <dbReference type="ARBA" id="ARBA00023136"/>
    </source>
</evidence>
<dbReference type="SUPFAM" id="SSF56954">
    <property type="entry name" value="Outer membrane efflux proteins (OEP)"/>
    <property type="match status" value="1"/>
</dbReference>
<dbReference type="InterPro" id="IPR051906">
    <property type="entry name" value="TolC-like"/>
</dbReference>
<gene>
    <name evidence="8" type="ORF">ACFFVF_06560</name>
</gene>
<reference evidence="8 9" key="1">
    <citation type="submission" date="2024-09" db="EMBL/GenBank/DDBJ databases">
        <authorList>
            <person name="Sun Q."/>
            <person name="Mori K."/>
        </authorList>
    </citation>
    <scope>NUCLEOTIDE SEQUENCE [LARGE SCALE GENOMIC DNA]</scope>
    <source>
        <strain evidence="8 9">CECT 7955</strain>
    </source>
</reference>
<comment type="subcellular location">
    <subcellularLocation>
        <location evidence="1">Cell outer membrane</location>
    </subcellularLocation>
</comment>
<dbReference type="RefSeq" id="WP_236458338.1">
    <property type="nucleotide sequence ID" value="NZ_CBCSGE010000009.1"/>
</dbReference>
<protein>
    <submittedName>
        <fullName evidence="8">TolC family protein</fullName>
    </submittedName>
</protein>
<dbReference type="InterPro" id="IPR003423">
    <property type="entry name" value="OMP_efflux"/>
</dbReference>
<keyword evidence="7" id="KW-0998">Cell outer membrane</keyword>
<keyword evidence="9" id="KW-1185">Reference proteome</keyword>
<keyword evidence="4" id="KW-1134">Transmembrane beta strand</keyword>
<dbReference type="PANTHER" id="PTHR30026:SF20">
    <property type="entry name" value="OUTER MEMBRANE PROTEIN TOLC"/>
    <property type="match status" value="1"/>
</dbReference>
<dbReference type="EMBL" id="JBHMEY010000014">
    <property type="protein sequence ID" value="MFB9096170.1"/>
    <property type="molecule type" value="Genomic_DNA"/>
</dbReference>
<evidence type="ECO:0000313" key="8">
    <source>
        <dbReference type="EMBL" id="MFB9096170.1"/>
    </source>
</evidence>
<keyword evidence="5" id="KW-0812">Transmembrane</keyword>
<evidence type="ECO:0000256" key="2">
    <source>
        <dbReference type="ARBA" id="ARBA00007613"/>
    </source>
</evidence>
<name>A0ABV5GLB4_9FLAO</name>